<dbReference type="KEGG" id="ppm:PPSC2_17530"/>
<name>E3E5I6_PAEPS</name>
<evidence type="ECO:0000313" key="2">
    <source>
        <dbReference type="Proteomes" id="UP000006868"/>
    </source>
</evidence>
<accession>E3E5I6</accession>
<sequence>MDISPELSEVAFEDKDDFYDHSWLLLKDLINFKWDENYYCDQFMEYRNIMDTCSGFINETIPKLSKLGNAEDVRVIFWFG</sequence>
<organism evidence="1 2">
    <name type="scientific">Paenibacillus polymyxa (strain SC2)</name>
    <name type="common">Bacillus polymyxa</name>
    <dbReference type="NCBI Taxonomy" id="886882"/>
    <lineage>
        <taxon>Bacteria</taxon>
        <taxon>Bacillati</taxon>
        <taxon>Bacillota</taxon>
        <taxon>Bacilli</taxon>
        <taxon>Bacillales</taxon>
        <taxon>Paenibacillaceae</taxon>
        <taxon>Paenibacillus</taxon>
    </lineage>
</organism>
<dbReference type="HOGENOM" id="CLU_2586435_0_0_9"/>
<protein>
    <submittedName>
        <fullName evidence="1">Uncharacterized protein</fullName>
    </submittedName>
</protein>
<dbReference type="EMBL" id="CP002213">
    <property type="protein sequence ID" value="ADO57705.1"/>
    <property type="molecule type" value="Genomic_DNA"/>
</dbReference>
<dbReference type="Proteomes" id="UP000006868">
    <property type="component" value="Chromosome"/>
</dbReference>
<dbReference type="OrthoDB" id="153774at2"/>
<evidence type="ECO:0000313" key="1">
    <source>
        <dbReference type="EMBL" id="ADO57705.1"/>
    </source>
</evidence>
<proteinExistence type="predicted"/>
<gene>
    <name evidence="1" type="ORF">PPSC2_17530</name>
</gene>
<dbReference type="AlphaFoldDB" id="E3E5I6"/>
<dbReference type="PATRIC" id="fig|886882.15.peg.3745"/>
<reference evidence="1 2" key="1">
    <citation type="journal article" date="2011" name="J. Bacteriol.">
        <title>Complete genome sequence of Paenibacillus polymyxa SC2, a strain of plant growth-promoting Rhizobacterium with broad-spectrum antimicrobial activity.</title>
        <authorList>
            <person name="Ma M."/>
            <person name="Wang C."/>
            <person name="Ding Y."/>
            <person name="Li L."/>
            <person name="Shen D."/>
            <person name="Jiang X."/>
            <person name="Guan D."/>
            <person name="Cao F."/>
            <person name="Chen H."/>
            <person name="Feng R."/>
            <person name="Wang X."/>
            <person name="Ge Y."/>
            <person name="Yao L."/>
            <person name="Bing X."/>
            <person name="Yang X."/>
            <person name="Li J."/>
            <person name="Du B."/>
        </authorList>
    </citation>
    <scope>NUCLEOTIDE SEQUENCE [LARGE SCALE GENOMIC DNA]</scope>
    <source>
        <strain evidence="1 2">SC2</strain>
    </source>
</reference>
<dbReference type="RefSeq" id="WP_013372286.1">
    <property type="nucleotide sequence ID" value="NC_014622.2"/>
</dbReference>